<dbReference type="SUPFAM" id="SSF47954">
    <property type="entry name" value="Cyclin-like"/>
    <property type="match status" value="1"/>
</dbReference>
<organism evidence="2 3">
    <name type="scientific">Basidiobolus ranarum</name>
    <dbReference type="NCBI Taxonomy" id="34480"/>
    <lineage>
        <taxon>Eukaryota</taxon>
        <taxon>Fungi</taxon>
        <taxon>Fungi incertae sedis</taxon>
        <taxon>Zoopagomycota</taxon>
        <taxon>Entomophthoromycotina</taxon>
        <taxon>Basidiobolomycetes</taxon>
        <taxon>Basidiobolales</taxon>
        <taxon>Basidiobolaceae</taxon>
        <taxon>Basidiobolus</taxon>
    </lineage>
</organism>
<evidence type="ECO:0000313" key="2">
    <source>
        <dbReference type="EMBL" id="KAK9708968.1"/>
    </source>
</evidence>
<dbReference type="InterPro" id="IPR013922">
    <property type="entry name" value="Cyclin_PHO80-like"/>
</dbReference>
<dbReference type="EMBL" id="JASJQH010007443">
    <property type="protein sequence ID" value="KAK9708968.1"/>
    <property type="molecule type" value="Genomic_DNA"/>
</dbReference>
<proteinExistence type="predicted"/>
<evidence type="ECO:0000259" key="1">
    <source>
        <dbReference type="Pfam" id="PF00134"/>
    </source>
</evidence>
<feature type="domain" description="Cyclin N-terminal" evidence="1">
    <location>
        <begin position="164"/>
        <end position="262"/>
    </location>
</feature>
<reference evidence="2 3" key="1">
    <citation type="submission" date="2023-04" db="EMBL/GenBank/DDBJ databases">
        <title>Genome of Basidiobolus ranarum AG-B5.</title>
        <authorList>
            <person name="Stajich J.E."/>
            <person name="Carter-House D."/>
            <person name="Gryganskyi A."/>
        </authorList>
    </citation>
    <scope>NUCLEOTIDE SEQUENCE [LARGE SCALE GENOMIC DNA]</scope>
    <source>
        <strain evidence="2 3">AG-B5</strain>
    </source>
</reference>
<gene>
    <name evidence="2" type="ORF">K7432_009324</name>
</gene>
<dbReference type="InterPro" id="IPR036915">
    <property type="entry name" value="Cyclin-like_sf"/>
</dbReference>
<keyword evidence="3" id="KW-1185">Reference proteome</keyword>
<sequence>MDKSLRKAVDSEERSQKKRPLVSFSFARGGRQNLTRSKDLIDIGVEYYCGTATNERSGSLLKVGDQIRTLLLRSSCLYPLLTIHSEGPGASLAPSVPSLILIFSTVTVTSTSTDLKMMRTKTIGNTQHNPYYKPLPPTLINFTAESMCGLLNTKDRPLTHLSLPELLLFIERVTERSRIDAITGVVALIYIYRLKVKLPRTAQGEYGTSHRIFLASLLVASKFLYAEWGLSSRAIAEISGVFTNSQVNLMELEFLRLLDYDVWVNDIQIKKFLENYKSELCFF</sequence>
<dbReference type="InterPro" id="IPR006671">
    <property type="entry name" value="Cyclin_N"/>
</dbReference>
<dbReference type="Pfam" id="PF00134">
    <property type="entry name" value="Cyclin_N"/>
    <property type="match status" value="1"/>
</dbReference>
<accession>A0ABR2VX78</accession>
<protein>
    <recommendedName>
        <fullName evidence="1">Cyclin N-terminal domain-containing protein</fullName>
    </recommendedName>
</protein>
<dbReference type="Gene3D" id="1.10.472.10">
    <property type="entry name" value="Cyclin-like"/>
    <property type="match status" value="1"/>
</dbReference>
<dbReference type="PANTHER" id="PTHR15615">
    <property type="match status" value="1"/>
</dbReference>
<name>A0ABR2VX78_9FUNG</name>
<dbReference type="Proteomes" id="UP001479436">
    <property type="component" value="Unassembled WGS sequence"/>
</dbReference>
<dbReference type="PANTHER" id="PTHR15615:SF27">
    <property type="entry name" value="PHO85 CYCLIN CLG1"/>
    <property type="match status" value="1"/>
</dbReference>
<dbReference type="CDD" id="cd20557">
    <property type="entry name" value="CYCLIN_ScPCL1-like"/>
    <property type="match status" value="1"/>
</dbReference>
<evidence type="ECO:0000313" key="3">
    <source>
        <dbReference type="Proteomes" id="UP001479436"/>
    </source>
</evidence>
<comment type="caution">
    <text evidence="2">The sequence shown here is derived from an EMBL/GenBank/DDBJ whole genome shotgun (WGS) entry which is preliminary data.</text>
</comment>